<sequence>MSSDGGPTVAVKMFVDKEKKRVLFAESDKEFVDVLFSFLTLPLGTIVRLLGKQSQIGCLDELYRSVESLNQDHFQTMECKAMLLSPVNAAAFHLDRLKVKFDDTNQSGFYTCAPHRQFSSVPPGCKHGCSSSFWKCPPHLLAAVRDYGDGVFVKHGPKYIVTDDLHVAPASTRLVFSLLDRFGLQDQAKLEEKILELNAKKIIRLLKNVLISKQPLTALCFDVCLSVPLTKYLDQLPENLFPKEASEDSKPVLSAVEITLVHTKDKASVLYAEVGGDFLDLLFGLLCVPLGSIIKTYGQWSQNGSIDGLYRNIDESARTWMKQECQTVLLAPKLAPFFGCSSNVLQTEEMSPRSLAFTCFNCRAVKVAYGRTGCSCRYPTEVTVTESNPKFQGIGIVSTAYVKGGLRKFLVTSDLRVLDFTMTNTLQVMSAARIPKEKLVEKDLTLDKAQSCSPCWQVLKLLRAAMLTRDALTSLLLPHKK</sequence>
<proteinExistence type="predicted"/>
<dbReference type="Proteomes" id="UP000019116">
    <property type="component" value="Chromosome 2D"/>
</dbReference>
<accession>A0A3B6DJ44</accession>
<dbReference type="Gramene" id="TraesROB_scaffold_052820_01G000100.1">
    <property type="protein sequence ID" value="TraesROB_scaffold_052820_01G000100.1"/>
    <property type="gene ID" value="TraesROB_scaffold_052820_01G000100"/>
</dbReference>
<evidence type="ECO:0000313" key="1">
    <source>
        <dbReference type="EnsemblPlants" id="TraesCS2D02G434200.1"/>
    </source>
</evidence>
<dbReference type="PANTHER" id="PTHR33103">
    <property type="entry name" value="OS01G0153900 PROTEIN"/>
    <property type="match status" value="1"/>
</dbReference>
<dbReference type="OMA" id="VAVKMFV"/>
<dbReference type="Gramene" id="TraesWEE_scaffold_047115_01G000800.1">
    <property type="protein sequence ID" value="TraesWEE_scaffold_047115_01G000800.1"/>
    <property type="gene ID" value="TraesWEE_scaffold_047115_01G000800"/>
</dbReference>
<dbReference type="AlphaFoldDB" id="A0A3B6DJ44"/>
<dbReference type="Pfam" id="PF05056">
    <property type="entry name" value="DUF674"/>
    <property type="match status" value="1"/>
</dbReference>
<protein>
    <recommendedName>
        <fullName evidence="3">DUF674 domain-containing protein</fullName>
    </recommendedName>
</protein>
<dbReference type="Gramene" id="TraesCS2D03G0976900.1">
    <property type="protein sequence ID" value="TraesCS2D03G0976900.1.CDS"/>
    <property type="gene ID" value="TraesCS2D03G0976900"/>
</dbReference>
<evidence type="ECO:0008006" key="3">
    <source>
        <dbReference type="Google" id="ProtNLM"/>
    </source>
</evidence>
<dbReference type="Gramene" id="TraesCAD_scaffold_048614_01G000100.1">
    <property type="protein sequence ID" value="TraesCAD_scaffold_048614_01G000100.1"/>
    <property type="gene ID" value="TraesCAD_scaffold_048614_01G000100"/>
</dbReference>
<dbReference type="PANTHER" id="PTHR33103:SF27">
    <property type="entry name" value="OS04G0594700 PROTEIN"/>
    <property type="match status" value="1"/>
</dbReference>
<dbReference type="InterPro" id="IPR007750">
    <property type="entry name" value="DUF674"/>
</dbReference>
<organism evidence="1">
    <name type="scientific">Triticum aestivum</name>
    <name type="common">Wheat</name>
    <dbReference type="NCBI Taxonomy" id="4565"/>
    <lineage>
        <taxon>Eukaryota</taxon>
        <taxon>Viridiplantae</taxon>
        <taxon>Streptophyta</taxon>
        <taxon>Embryophyta</taxon>
        <taxon>Tracheophyta</taxon>
        <taxon>Spermatophyta</taxon>
        <taxon>Magnoliopsida</taxon>
        <taxon>Liliopsida</taxon>
        <taxon>Poales</taxon>
        <taxon>Poaceae</taxon>
        <taxon>BOP clade</taxon>
        <taxon>Pooideae</taxon>
        <taxon>Triticodae</taxon>
        <taxon>Triticeae</taxon>
        <taxon>Triticinae</taxon>
        <taxon>Triticum</taxon>
    </lineage>
</organism>
<evidence type="ECO:0000313" key="2">
    <source>
        <dbReference type="Proteomes" id="UP000019116"/>
    </source>
</evidence>
<dbReference type="PaxDb" id="4565-Traes_2DL_058C07200.1"/>
<dbReference type="Gramene" id="TraesCS2D02G434200.1">
    <property type="protein sequence ID" value="TraesCS2D02G434200.1"/>
    <property type="gene ID" value="TraesCS2D02G434200"/>
</dbReference>
<reference evidence="1" key="1">
    <citation type="submission" date="2018-08" db="EMBL/GenBank/DDBJ databases">
        <authorList>
            <person name="Rossello M."/>
        </authorList>
    </citation>
    <scope>NUCLEOTIDE SEQUENCE [LARGE SCALE GENOMIC DNA]</scope>
    <source>
        <strain evidence="1">cv. Chinese Spring</strain>
    </source>
</reference>
<dbReference type="EnsemblPlants" id="TraesCS2D02G434200.1">
    <property type="protein sequence ID" value="TraesCS2D02G434200.1"/>
    <property type="gene ID" value="TraesCS2D02G434200"/>
</dbReference>
<dbReference type="Gramene" id="TraesCLE_scaffold_045851_01G000800.1">
    <property type="protein sequence ID" value="TraesCLE_scaffold_045851_01G000800.1"/>
    <property type="gene ID" value="TraesCLE_scaffold_045851_01G000800"/>
</dbReference>
<reference evidence="1" key="2">
    <citation type="submission" date="2018-10" db="UniProtKB">
        <authorList>
            <consortium name="EnsemblPlants"/>
        </authorList>
    </citation>
    <scope>IDENTIFICATION</scope>
</reference>
<keyword evidence="2" id="KW-1185">Reference proteome</keyword>
<name>A0A3B6DJ44_WHEAT</name>
<gene>
    <name evidence="1" type="primary">LOC123055909</name>
</gene>